<dbReference type="SUPFAM" id="SSF50965">
    <property type="entry name" value="Galactose oxidase, central domain"/>
    <property type="match status" value="1"/>
</dbReference>
<feature type="non-terminal residue" evidence="4">
    <location>
        <position position="177"/>
    </location>
</feature>
<dbReference type="NCBIfam" id="TIGR01640">
    <property type="entry name" value="F_box_assoc_1"/>
    <property type="match status" value="1"/>
</dbReference>
<dbReference type="AlphaFoldDB" id="A0A9Q0G019"/>
<dbReference type="Pfam" id="PF00646">
    <property type="entry name" value="F-box"/>
    <property type="match status" value="1"/>
</dbReference>
<evidence type="ECO:0000313" key="5">
    <source>
        <dbReference type="Proteomes" id="UP001141552"/>
    </source>
</evidence>
<proteinExistence type="predicted"/>
<sequence>MEVKDCFPLEMVEEIIARLPTSSLIRLLCMSKDWYSYRSSDKLNKLRSKLAPLDEQLVKILNLTDLKFWNFNDHLKTPSNLSFPLNRYLQPVGSCNGLVCISLGGNQNDFVLWNPNTGAFRQLPKPEDDTSCYQGCPAYGFGYDSVSDDYKIFLVSVHKSDEGITQIFSLKANSWKK</sequence>
<dbReference type="SUPFAM" id="SSF81383">
    <property type="entry name" value="F-box domain"/>
    <property type="match status" value="1"/>
</dbReference>
<dbReference type="InterPro" id="IPR001810">
    <property type="entry name" value="F-box_dom"/>
</dbReference>
<dbReference type="InterPro" id="IPR013187">
    <property type="entry name" value="F-box-assoc_dom_typ3"/>
</dbReference>
<evidence type="ECO:0008006" key="6">
    <source>
        <dbReference type="Google" id="ProtNLM"/>
    </source>
</evidence>
<dbReference type="Pfam" id="PF08268">
    <property type="entry name" value="FBA_3"/>
    <property type="match status" value="1"/>
</dbReference>
<dbReference type="InterPro" id="IPR036047">
    <property type="entry name" value="F-box-like_dom_sf"/>
</dbReference>
<dbReference type="InterPro" id="IPR017451">
    <property type="entry name" value="F-box-assoc_interact_dom"/>
</dbReference>
<evidence type="ECO:0000313" key="4">
    <source>
        <dbReference type="EMBL" id="KAJ4839810.1"/>
    </source>
</evidence>
<dbReference type="OrthoDB" id="1086486at2759"/>
<dbReference type="Proteomes" id="UP001141552">
    <property type="component" value="Unassembled WGS sequence"/>
</dbReference>
<dbReference type="InterPro" id="IPR050796">
    <property type="entry name" value="SCF_F-box_component"/>
</dbReference>
<organism evidence="4 5">
    <name type="scientific">Turnera subulata</name>
    <dbReference type="NCBI Taxonomy" id="218843"/>
    <lineage>
        <taxon>Eukaryota</taxon>
        <taxon>Viridiplantae</taxon>
        <taxon>Streptophyta</taxon>
        <taxon>Embryophyta</taxon>
        <taxon>Tracheophyta</taxon>
        <taxon>Spermatophyta</taxon>
        <taxon>Magnoliopsida</taxon>
        <taxon>eudicotyledons</taxon>
        <taxon>Gunneridae</taxon>
        <taxon>Pentapetalae</taxon>
        <taxon>rosids</taxon>
        <taxon>fabids</taxon>
        <taxon>Malpighiales</taxon>
        <taxon>Passifloraceae</taxon>
        <taxon>Turnera</taxon>
    </lineage>
</organism>
<feature type="domain" description="F-box" evidence="1">
    <location>
        <begin position="6"/>
        <end position="36"/>
    </location>
</feature>
<dbReference type="InterPro" id="IPR011043">
    <property type="entry name" value="Gal_Oxase/kelch_b-propeller"/>
</dbReference>
<dbReference type="EMBL" id="JAKUCV010004026">
    <property type="protein sequence ID" value="KAJ4836736.1"/>
    <property type="molecule type" value="Genomic_DNA"/>
</dbReference>
<dbReference type="PANTHER" id="PTHR31672:SF13">
    <property type="entry name" value="F-BOX PROTEIN CPR30-LIKE"/>
    <property type="match status" value="1"/>
</dbReference>
<dbReference type="PANTHER" id="PTHR31672">
    <property type="entry name" value="BNACNNG10540D PROTEIN"/>
    <property type="match status" value="1"/>
</dbReference>
<reference evidence="4" key="2">
    <citation type="journal article" date="2023" name="Plants (Basel)">
        <title>Annotation of the Turnera subulata (Passifloraceae) Draft Genome Reveals the S-Locus Evolved after the Divergence of Turneroideae from Passifloroideae in a Stepwise Manner.</title>
        <authorList>
            <person name="Henning P.M."/>
            <person name="Roalson E.H."/>
            <person name="Mir W."/>
            <person name="McCubbin A.G."/>
            <person name="Shore J.S."/>
        </authorList>
    </citation>
    <scope>NUCLEOTIDE SEQUENCE</scope>
    <source>
        <strain evidence="4">F60SS</strain>
    </source>
</reference>
<keyword evidence="5" id="KW-1185">Reference proteome</keyword>
<name>A0A9Q0G019_9ROSI</name>
<feature type="domain" description="F-box associated beta-propeller type 3" evidence="2">
    <location>
        <begin position="77"/>
        <end position="177"/>
    </location>
</feature>
<accession>A0A9Q0G019</accession>
<reference evidence="4" key="1">
    <citation type="submission" date="2022-02" db="EMBL/GenBank/DDBJ databases">
        <authorList>
            <person name="Henning P.M."/>
            <person name="McCubbin A.G."/>
            <person name="Shore J.S."/>
        </authorList>
    </citation>
    <scope>NUCLEOTIDE SEQUENCE</scope>
    <source>
        <strain evidence="4">F60SS</strain>
        <tissue evidence="4">Leaves</tissue>
    </source>
</reference>
<comment type="caution">
    <text evidence="4">The sequence shown here is derived from an EMBL/GenBank/DDBJ whole genome shotgun (WGS) entry which is preliminary data.</text>
</comment>
<gene>
    <name evidence="3" type="ORF">Tsubulata_005116</name>
    <name evidence="4" type="ORF">Tsubulata_045935</name>
</gene>
<evidence type="ECO:0000259" key="2">
    <source>
        <dbReference type="Pfam" id="PF08268"/>
    </source>
</evidence>
<evidence type="ECO:0000259" key="1">
    <source>
        <dbReference type="Pfam" id="PF00646"/>
    </source>
</evidence>
<dbReference type="EMBL" id="JAKUCV010003187">
    <property type="protein sequence ID" value="KAJ4839810.1"/>
    <property type="molecule type" value="Genomic_DNA"/>
</dbReference>
<protein>
    <recommendedName>
        <fullName evidence="6">F-box domain-containing protein</fullName>
    </recommendedName>
</protein>
<evidence type="ECO:0000313" key="3">
    <source>
        <dbReference type="EMBL" id="KAJ4836736.1"/>
    </source>
</evidence>